<keyword evidence="2" id="KW-1185">Reference proteome</keyword>
<protein>
    <submittedName>
        <fullName evidence="1">Uncharacterized protein</fullName>
    </submittedName>
</protein>
<evidence type="ECO:0000313" key="1">
    <source>
        <dbReference type="EMBL" id="KAF6167134.1"/>
    </source>
</evidence>
<name>A0A7J7NJI4_9MAGN</name>
<organism evidence="1 2">
    <name type="scientific">Kingdonia uniflora</name>
    <dbReference type="NCBI Taxonomy" id="39325"/>
    <lineage>
        <taxon>Eukaryota</taxon>
        <taxon>Viridiplantae</taxon>
        <taxon>Streptophyta</taxon>
        <taxon>Embryophyta</taxon>
        <taxon>Tracheophyta</taxon>
        <taxon>Spermatophyta</taxon>
        <taxon>Magnoliopsida</taxon>
        <taxon>Ranunculales</taxon>
        <taxon>Circaeasteraceae</taxon>
        <taxon>Kingdonia</taxon>
    </lineage>
</organism>
<sequence length="114" mass="13306">MEWIGRRERLPITCLKDPPPMSSSYGAEELWHLTHGMRRHVLVESARDAQGIQEVDEELAIARRQIDNIDHQLYSHVRPIAEEGAWRMGGAATTWRRREDEAAWIWSANQGRQY</sequence>
<evidence type="ECO:0000313" key="2">
    <source>
        <dbReference type="Proteomes" id="UP000541444"/>
    </source>
</evidence>
<dbReference type="AlphaFoldDB" id="A0A7J7NJI4"/>
<dbReference type="EMBL" id="JACGCM010000764">
    <property type="protein sequence ID" value="KAF6167134.1"/>
    <property type="molecule type" value="Genomic_DNA"/>
</dbReference>
<comment type="caution">
    <text evidence="1">The sequence shown here is derived from an EMBL/GenBank/DDBJ whole genome shotgun (WGS) entry which is preliminary data.</text>
</comment>
<accession>A0A7J7NJI4</accession>
<proteinExistence type="predicted"/>
<dbReference type="Proteomes" id="UP000541444">
    <property type="component" value="Unassembled WGS sequence"/>
</dbReference>
<reference evidence="1 2" key="1">
    <citation type="journal article" date="2020" name="IScience">
        <title>Genome Sequencing of the Endangered Kingdonia uniflora (Circaeasteraceae, Ranunculales) Reveals Potential Mechanisms of Evolutionary Specialization.</title>
        <authorList>
            <person name="Sun Y."/>
            <person name="Deng T."/>
            <person name="Zhang A."/>
            <person name="Moore M.J."/>
            <person name="Landis J.B."/>
            <person name="Lin N."/>
            <person name="Zhang H."/>
            <person name="Zhang X."/>
            <person name="Huang J."/>
            <person name="Zhang X."/>
            <person name="Sun H."/>
            <person name="Wang H."/>
        </authorList>
    </citation>
    <scope>NUCLEOTIDE SEQUENCE [LARGE SCALE GENOMIC DNA]</scope>
    <source>
        <strain evidence="1">TB1705</strain>
        <tissue evidence="1">Leaf</tissue>
    </source>
</reference>
<gene>
    <name evidence="1" type="ORF">GIB67_029772</name>
</gene>